<reference evidence="2" key="1">
    <citation type="submission" date="2023-05" db="EMBL/GenBank/DDBJ databases">
        <title>Comparative genomics of Bacillaceae isolates and their secondary metabolite potential.</title>
        <authorList>
            <person name="Song L."/>
            <person name="Nielsen L.J."/>
            <person name="Mohite O."/>
            <person name="Xu X."/>
            <person name="Weber T."/>
            <person name="Kovacs A.T."/>
        </authorList>
    </citation>
    <scope>NUCLEOTIDE SEQUENCE</scope>
    <source>
        <strain evidence="2">LY1</strain>
    </source>
</reference>
<sequence length="295" mass="33757">MKMAKKNEMKKLVLGSVGAIAVTTMVFSGINQTIKAAEIGKTQMVPTSYNVSYAEIGSKSVPQDYVKKDYKVKFVGEDKPTVNDMKMEEAAELASQNLWKVFKLDLNGKTVEMTYNPVNNETLQRATWEANVKINDMLSYAFQLDAVTGENHLIAKWVYHKAKIHAGMDMSLLKNNEEFQILAKEAVEKYQLLSGKITSVEYSGQGYSEDKQGGKNADIFFRVRSDKGEAVQIIFSRHNKELLQVGYDSWMKETERHEKKIEQELKELNNREVIFTEEQRKKFEEEGPMLLEIKD</sequence>
<protein>
    <submittedName>
        <fullName evidence="2">Uncharacterized protein</fullName>
    </submittedName>
</protein>
<feature type="coiled-coil region" evidence="1">
    <location>
        <begin position="247"/>
        <end position="278"/>
    </location>
</feature>
<keyword evidence="1" id="KW-0175">Coiled coil</keyword>
<dbReference type="RefSeq" id="WP_283870791.1">
    <property type="nucleotide sequence ID" value="NZ_CP126101.1"/>
</dbReference>
<dbReference type="EMBL" id="CP126101">
    <property type="protein sequence ID" value="WHY52336.1"/>
    <property type="molecule type" value="Genomic_DNA"/>
</dbReference>
<organism evidence="2 3">
    <name type="scientific">Lysinibacillus pakistanensis</name>
    <dbReference type="NCBI Taxonomy" id="759811"/>
    <lineage>
        <taxon>Bacteria</taxon>
        <taxon>Bacillati</taxon>
        <taxon>Bacillota</taxon>
        <taxon>Bacilli</taxon>
        <taxon>Bacillales</taxon>
        <taxon>Bacillaceae</taxon>
        <taxon>Lysinibacillus</taxon>
    </lineage>
</organism>
<accession>A0AAX3WWW0</accession>
<dbReference type="AlphaFoldDB" id="A0AAX3WWW0"/>
<name>A0AAX3WWW0_9BACI</name>
<evidence type="ECO:0000313" key="2">
    <source>
        <dbReference type="EMBL" id="WHY52336.1"/>
    </source>
</evidence>
<proteinExistence type="predicted"/>
<dbReference type="Proteomes" id="UP001178322">
    <property type="component" value="Chromosome"/>
</dbReference>
<gene>
    <name evidence="2" type="ORF">QNH24_03605</name>
</gene>
<evidence type="ECO:0000256" key="1">
    <source>
        <dbReference type="SAM" id="Coils"/>
    </source>
</evidence>
<evidence type="ECO:0000313" key="3">
    <source>
        <dbReference type="Proteomes" id="UP001178322"/>
    </source>
</evidence>